<gene>
    <name evidence="2" type="ORF">SO802_002373</name>
</gene>
<feature type="region of interest" description="Disordered" evidence="1">
    <location>
        <begin position="27"/>
        <end position="63"/>
    </location>
</feature>
<evidence type="ECO:0000256" key="1">
    <source>
        <dbReference type="SAM" id="MobiDB-lite"/>
    </source>
</evidence>
<accession>A0AAW2DYQ7</accession>
<evidence type="ECO:0000313" key="3">
    <source>
        <dbReference type="Proteomes" id="UP001459277"/>
    </source>
</evidence>
<protein>
    <submittedName>
        <fullName evidence="2">Uncharacterized protein</fullName>
    </submittedName>
</protein>
<dbReference type="PANTHER" id="PTHR47584:SF14">
    <property type="entry name" value="L10-INTERACTING MYB DOMAIN-CONTAINING PROTEIN-LIKE"/>
    <property type="match status" value="1"/>
</dbReference>
<evidence type="ECO:0000313" key="2">
    <source>
        <dbReference type="EMBL" id="KAL0015304.1"/>
    </source>
</evidence>
<sequence>MAPNNDEEREIDAAFLLTGVHVNVEADSGNDVEELPTPVEGQSSRRVEKWSAKSVHLGGKKKKGDSISEMTKAIKGFTEVSRARLNRSIDSMPQSRESFEGGDRFSIDKAVVVVNSYTDVDHFTYCKVLKELHNPETKAAFFSMMTDRRKAWMDFVGSVL</sequence>
<dbReference type="AlphaFoldDB" id="A0AAW2DYQ7"/>
<dbReference type="PANTHER" id="PTHR47584">
    <property type="match status" value="1"/>
</dbReference>
<proteinExistence type="predicted"/>
<name>A0AAW2DYQ7_9ROSI</name>
<dbReference type="Proteomes" id="UP001459277">
    <property type="component" value="Unassembled WGS sequence"/>
</dbReference>
<comment type="caution">
    <text evidence="2">The sequence shown here is derived from an EMBL/GenBank/DDBJ whole genome shotgun (WGS) entry which is preliminary data.</text>
</comment>
<keyword evidence="3" id="KW-1185">Reference proteome</keyword>
<reference evidence="2 3" key="1">
    <citation type="submission" date="2024-01" db="EMBL/GenBank/DDBJ databases">
        <title>A telomere-to-telomere, gap-free genome of sweet tea (Lithocarpus litseifolius).</title>
        <authorList>
            <person name="Zhou J."/>
        </authorList>
    </citation>
    <scope>NUCLEOTIDE SEQUENCE [LARGE SCALE GENOMIC DNA]</scope>
    <source>
        <strain evidence="2">Zhou-2022a</strain>
        <tissue evidence="2">Leaf</tissue>
    </source>
</reference>
<dbReference type="InterPro" id="IPR045026">
    <property type="entry name" value="LIMYB"/>
</dbReference>
<organism evidence="2 3">
    <name type="scientific">Lithocarpus litseifolius</name>
    <dbReference type="NCBI Taxonomy" id="425828"/>
    <lineage>
        <taxon>Eukaryota</taxon>
        <taxon>Viridiplantae</taxon>
        <taxon>Streptophyta</taxon>
        <taxon>Embryophyta</taxon>
        <taxon>Tracheophyta</taxon>
        <taxon>Spermatophyta</taxon>
        <taxon>Magnoliopsida</taxon>
        <taxon>eudicotyledons</taxon>
        <taxon>Gunneridae</taxon>
        <taxon>Pentapetalae</taxon>
        <taxon>rosids</taxon>
        <taxon>fabids</taxon>
        <taxon>Fagales</taxon>
        <taxon>Fagaceae</taxon>
        <taxon>Lithocarpus</taxon>
    </lineage>
</organism>
<dbReference type="EMBL" id="JAZDWU010000001">
    <property type="protein sequence ID" value="KAL0015304.1"/>
    <property type="molecule type" value="Genomic_DNA"/>
</dbReference>